<gene>
    <name evidence="8" type="ORF">ACH5RR_011495</name>
</gene>
<dbReference type="PANTHER" id="PTHR11062:SF219">
    <property type="entry name" value="XYLOGLUCAN GALACTOSYLTRANSFERASE XLT2-LIKE"/>
    <property type="match status" value="1"/>
</dbReference>
<dbReference type="Proteomes" id="UP001630127">
    <property type="component" value="Unassembled WGS sequence"/>
</dbReference>
<evidence type="ECO:0000256" key="6">
    <source>
        <dbReference type="SAM" id="Phobius"/>
    </source>
</evidence>
<protein>
    <recommendedName>
        <fullName evidence="7">Exostosin GT47 domain-containing protein</fullName>
    </recommendedName>
</protein>
<feature type="domain" description="Exostosin GT47" evidence="7">
    <location>
        <begin position="88"/>
        <end position="427"/>
    </location>
</feature>
<evidence type="ECO:0000256" key="1">
    <source>
        <dbReference type="ARBA" id="ARBA00004323"/>
    </source>
</evidence>
<keyword evidence="6" id="KW-1133">Transmembrane helix</keyword>
<keyword evidence="3" id="KW-0808">Transferase</keyword>
<evidence type="ECO:0000256" key="5">
    <source>
        <dbReference type="ARBA" id="ARBA00023034"/>
    </source>
</evidence>
<sequence length="491" mass="56434">MRLFSKSSFQDKGHINIHGKPKNIIHLKKAMTFVKSHFSFYNFAWFLIIFLLEILVTLVFTSTTTRSSSPPTTTAHEFLSIDHSEEKCKYGKVYVYELPPMFNKELLENCDDLNPWKSQCAAVSNNGFGPNATSLAGTVVPKELTPPWYWTNLFAGEIIFHTRSLNYKCRTTEPESATAFYVPFYAGLAVSKYLLNLSSSARDRDAPCQRFLGWIKHQPYWKKSNGSDHFLMLGRSSWDFRRARDDDIWGTSFLRMPLMKQMYRLTIERHLTDPLDVSVPYPSGFHPNSLSDIRKWQEFVRTRDRPNLFTFVGGKRGYIKNDFRALLLDICYKESGSCKALDCGKIPCLDGSSAVIEAFLDSDFCLQPRGDSVTRRSTFDCMLAGSIPVFFWEGTVGGQYELFMSNEPESFSVFIHRNEVRNGTTSIRKVLEGYSREDIRRMRDKVIDMIPRISYAFPGNERSANNIRDAFDIGVEEVLRRINSQKGIMIN</sequence>
<evidence type="ECO:0000259" key="7">
    <source>
        <dbReference type="Pfam" id="PF03016"/>
    </source>
</evidence>
<dbReference type="InterPro" id="IPR004263">
    <property type="entry name" value="Exostosin"/>
</dbReference>
<proteinExistence type="inferred from homology"/>
<dbReference type="AlphaFoldDB" id="A0ABD3A553"/>
<dbReference type="PANTHER" id="PTHR11062">
    <property type="entry name" value="EXOSTOSIN HEPARAN SULFATE GLYCOSYLTRANSFERASE -RELATED"/>
    <property type="match status" value="1"/>
</dbReference>
<keyword evidence="9" id="KW-1185">Reference proteome</keyword>
<evidence type="ECO:0000256" key="4">
    <source>
        <dbReference type="ARBA" id="ARBA00022968"/>
    </source>
</evidence>
<reference evidence="8 9" key="1">
    <citation type="submission" date="2024-11" db="EMBL/GenBank/DDBJ databases">
        <title>A near-complete genome assembly of Cinchona calisaya.</title>
        <authorList>
            <person name="Lian D.C."/>
            <person name="Zhao X.W."/>
            <person name="Wei L."/>
        </authorList>
    </citation>
    <scope>NUCLEOTIDE SEQUENCE [LARGE SCALE GENOMIC DNA]</scope>
    <source>
        <tissue evidence="8">Nenye</tissue>
    </source>
</reference>
<keyword evidence="4" id="KW-0735">Signal-anchor</keyword>
<keyword evidence="3" id="KW-0328">Glycosyltransferase</keyword>
<keyword evidence="6" id="KW-0812">Transmembrane</keyword>
<comment type="similarity">
    <text evidence="2">Belongs to the glycosyltransferase 47 family.</text>
</comment>
<dbReference type="Pfam" id="PF03016">
    <property type="entry name" value="Exostosin_GT47"/>
    <property type="match status" value="1"/>
</dbReference>
<evidence type="ECO:0000313" key="9">
    <source>
        <dbReference type="Proteomes" id="UP001630127"/>
    </source>
</evidence>
<dbReference type="EMBL" id="JBJUIK010000005">
    <property type="protein sequence ID" value="KAL3526839.1"/>
    <property type="molecule type" value="Genomic_DNA"/>
</dbReference>
<dbReference type="GO" id="GO:0000139">
    <property type="term" value="C:Golgi membrane"/>
    <property type="evidence" value="ECO:0007669"/>
    <property type="project" value="UniProtKB-SubCell"/>
</dbReference>
<comment type="caution">
    <text evidence="8">The sequence shown here is derived from an EMBL/GenBank/DDBJ whole genome shotgun (WGS) entry which is preliminary data.</text>
</comment>
<evidence type="ECO:0000256" key="3">
    <source>
        <dbReference type="ARBA" id="ARBA00022676"/>
    </source>
</evidence>
<evidence type="ECO:0000256" key="2">
    <source>
        <dbReference type="ARBA" id="ARBA00010271"/>
    </source>
</evidence>
<evidence type="ECO:0000313" key="8">
    <source>
        <dbReference type="EMBL" id="KAL3526839.1"/>
    </source>
</evidence>
<feature type="transmembrane region" description="Helical" evidence="6">
    <location>
        <begin position="38"/>
        <end position="60"/>
    </location>
</feature>
<dbReference type="InterPro" id="IPR040911">
    <property type="entry name" value="Exostosin_GT47"/>
</dbReference>
<accession>A0ABD3A553</accession>
<name>A0ABD3A553_9GENT</name>
<keyword evidence="6" id="KW-0472">Membrane</keyword>
<organism evidence="8 9">
    <name type="scientific">Cinchona calisaya</name>
    <dbReference type="NCBI Taxonomy" id="153742"/>
    <lineage>
        <taxon>Eukaryota</taxon>
        <taxon>Viridiplantae</taxon>
        <taxon>Streptophyta</taxon>
        <taxon>Embryophyta</taxon>
        <taxon>Tracheophyta</taxon>
        <taxon>Spermatophyta</taxon>
        <taxon>Magnoliopsida</taxon>
        <taxon>eudicotyledons</taxon>
        <taxon>Gunneridae</taxon>
        <taxon>Pentapetalae</taxon>
        <taxon>asterids</taxon>
        <taxon>lamiids</taxon>
        <taxon>Gentianales</taxon>
        <taxon>Rubiaceae</taxon>
        <taxon>Cinchonoideae</taxon>
        <taxon>Cinchoneae</taxon>
        <taxon>Cinchona</taxon>
    </lineage>
</organism>
<dbReference type="GO" id="GO:0016757">
    <property type="term" value="F:glycosyltransferase activity"/>
    <property type="evidence" value="ECO:0007669"/>
    <property type="project" value="UniProtKB-KW"/>
</dbReference>
<keyword evidence="5" id="KW-0333">Golgi apparatus</keyword>
<comment type="subcellular location">
    <subcellularLocation>
        <location evidence="1">Golgi apparatus membrane</location>
        <topology evidence="1">Single-pass type II membrane protein</topology>
    </subcellularLocation>
</comment>